<name>A0A8J7DB81_9CYAN</name>
<dbReference type="EMBL" id="JADEXG010000002">
    <property type="protein sequence ID" value="MBE9075998.1"/>
    <property type="molecule type" value="Genomic_DNA"/>
</dbReference>
<evidence type="ECO:0000313" key="1">
    <source>
        <dbReference type="EMBL" id="MBE9075998.1"/>
    </source>
</evidence>
<organism evidence="1 2">
    <name type="scientific">Vasconcelosia minhoensis LEGE 07310</name>
    <dbReference type="NCBI Taxonomy" id="915328"/>
    <lineage>
        <taxon>Bacteria</taxon>
        <taxon>Bacillati</taxon>
        <taxon>Cyanobacteriota</taxon>
        <taxon>Cyanophyceae</taxon>
        <taxon>Nodosilineales</taxon>
        <taxon>Cymatolegaceae</taxon>
        <taxon>Vasconcelosia</taxon>
        <taxon>Vasconcelosia minhoensis</taxon>
    </lineage>
</organism>
<evidence type="ECO:0000313" key="2">
    <source>
        <dbReference type="Proteomes" id="UP000636505"/>
    </source>
</evidence>
<keyword evidence="2" id="KW-1185">Reference proteome</keyword>
<dbReference type="InterPro" id="IPR036388">
    <property type="entry name" value="WH-like_DNA-bd_sf"/>
</dbReference>
<dbReference type="GO" id="GO:0003700">
    <property type="term" value="F:DNA-binding transcription factor activity"/>
    <property type="evidence" value="ECO:0007669"/>
    <property type="project" value="InterPro"/>
</dbReference>
<comment type="caution">
    <text evidence="1">The sequence shown here is derived from an EMBL/GenBank/DDBJ whole genome shotgun (WGS) entry which is preliminary data.</text>
</comment>
<dbReference type="InterPro" id="IPR036390">
    <property type="entry name" value="WH_DNA-bd_sf"/>
</dbReference>
<protein>
    <submittedName>
        <fullName evidence="1">MarR family transcriptional regulator</fullName>
    </submittedName>
</protein>
<proteinExistence type="predicted"/>
<dbReference type="AlphaFoldDB" id="A0A8J7DB81"/>
<dbReference type="Gene3D" id="1.10.10.10">
    <property type="entry name" value="Winged helix-like DNA-binding domain superfamily/Winged helix DNA-binding domain"/>
    <property type="match status" value="1"/>
</dbReference>
<gene>
    <name evidence="1" type="ORF">IQ241_01585</name>
</gene>
<dbReference type="RefSeq" id="WP_193904660.1">
    <property type="nucleotide sequence ID" value="NZ_JADEXG010000002.1"/>
</dbReference>
<accession>A0A8J7DB81</accession>
<dbReference type="Proteomes" id="UP000636505">
    <property type="component" value="Unassembled WGS sequence"/>
</dbReference>
<dbReference type="SUPFAM" id="SSF46785">
    <property type="entry name" value="Winged helix' DNA-binding domain"/>
    <property type="match status" value="1"/>
</dbReference>
<sequence length="147" mass="16367">MADSQSLRLVFASATLHSRFTEYVAECLHSRGFSAISPSTLDFLSALDCGINYGAEIARRLQVSRQMVSKTVKELCQVGYLEQREGVGKQKQILFTEQGERLMSMARLVLADLDQVFIERFSEAQVGEIISQLEALTSLLTTDKELG</sequence>
<reference evidence="1" key="1">
    <citation type="submission" date="2020-10" db="EMBL/GenBank/DDBJ databases">
        <authorList>
            <person name="Castelo-Branco R."/>
            <person name="Eusebio N."/>
            <person name="Adriana R."/>
            <person name="Vieira A."/>
            <person name="Brugerolle De Fraissinette N."/>
            <person name="Rezende De Castro R."/>
            <person name="Schneider M.P."/>
            <person name="Vasconcelos V."/>
            <person name="Leao P.N."/>
        </authorList>
    </citation>
    <scope>NUCLEOTIDE SEQUENCE</scope>
    <source>
        <strain evidence="1">LEGE 07310</strain>
    </source>
</reference>